<feature type="compositionally biased region" description="Polar residues" evidence="2">
    <location>
        <begin position="441"/>
        <end position="462"/>
    </location>
</feature>
<name>A0A2I0KV06_PUNGR</name>
<feature type="region of interest" description="Disordered" evidence="2">
    <location>
        <begin position="422"/>
        <end position="482"/>
    </location>
</feature>
<dbReference type="Pfam" id="PF24924">
    <property type="entry name" value="DUF7745"/>
    <property type="match status" value="1"/>
</dbReference>
<evidence type="ECO:0000256" key="2">
    <source>
        <dbReference type="SAM" id="MobiDB-lite"/>
    </source>
</evidence>
<evidence type="ECO:0000256" key="1">
    <source>
        <dbReference type="SAM" id="Coils"/>
    </source>
</evidence>
<dbReference type="Proteomes" id="UP000233551">
    <property type="component" value="Unassembled WGS sequence"/>
</dbReference>
<feature type="compositionally biased region" description="Low complexity" evidence="2">
    <location>
        <begin position="547"/>
        <end position="557"/>
    </location>
</feature>
<sequence>MDRPAPGLRLEAITPSRQEIMRIWRTLRPVDRAFIQGIIGDMIMLTETPVDWIFLRTATEFWDPQHAVFNFQGTELAPTIEEYTSLIQRPTPTTQGIFVPNPFAVIRSQLSTLLGIPVQESYQRDACHRFLLLIFGTLLFPYAPNLVDGAITQVVLQAVGGHSYAEALLVETVRSLDYVREVQRDRMRGSSHLLQIWLLAHIRPFCSSHPFSYIVNERSLIERLGPVFPPPERSFSEWRHFWRELTPARFLWVPRWNPGCPMIIGCPGMVGVPLLSHLGSTIIFPGRGSTSPQRPQTVLIPRATPTSAPEAESSTQAAMRAELHSIREERDRLRCELVDSRAEVADYRELQTELARARTRIATLDWEMARLSATLDRARARARGAPIPRISGRTHFALARTYAAFGRPPSAKGVIATGVTPIPNSSTCQDDGRRPRRYLRGSQSTSPGSFSTAPDTCSATSNSRRRTSGVFRHPFDASPAPNVFRGASSATASMTTNMAELFALLRGPNCASSSSTPPSRQGPTADPTSWIPPTQVPKNTDAPAPPTTHTAAAHPFTIPFPPPPAPAAIPLPPAAFLTSDQVLSAPSPVSMPAPAAVYTIPPPMVFPAPSAPAPTHPQAAELPSYPPLQPHTSFPYQAPPPINTTFLEP</sequence>
<feature type="region of interest" description="Disordered" evidence="2">
    <location>
        <begin position="609"/>
        <end position="649"/>
    </location>
</feature>
<feature type="coiled-coil region" evidence="1">
    <location>
        <begin position="316"/>
        <end position="381"/>
    </location>
</feature>
<feature type="region of interest" description="Disordered" evidence="2">
    <location>
        <begin position="509"/>
        <end position="563"/>
    </location>
</feature>
<comment type="caution">
    <text evidence="4">The sequence shown here is derived from an EMBL/GenBank/DDBJ whole genome shotgun (WGS) entry which is preliminary data.</text>
</comment>
<proteinExistence type="predicted"/>
<accession>A0A2I0KV06</accession>
<evidence type="ECO:0000259" key="3">
    <source>
        <dbReference type="Pfam" id="PF24924"/>
    </source>
</evidence>
<keyword evidence="5" id="KW-1185">Reference proteome</keyword>
<dbReference type="AlphaFoldDB" id="A0A2I0KV06"/>
<dbReference type="InterPro" id="IPR056647">
    <property type="entry name" value="DUF7745"/>
</dbReference>
<reference evidence="4 5" key="1">
    <citation type="submission" date="2017-11" db="EMBL/GenBank/DDBJ databases">
        <title>De-novo sequencing of pomegranate (Punica granatum L.) genome.</title>
        <authorList>
            <person name="Akparov Z."/>
            <person name="Amiraslanov A."/>
            <person name="Hajiyeva S."/>
            <person name="Abbasov M."/>
            <person name="Kaur K."/>
            <person name="Hamwieh A."/>
            <person name="Solovyev V."/>
            <person name="Salamov A."/>
            <person name="Braich B."/>
            <person name="Kosarev P."/>
            <person name="Mahmoud A."/>
            <person name="Hajiyev E."/>
            <person name="Babayeva S."/>
            <person name="Izzatullayeva V."/>
            <person name="Mammadov A."/>
            <person name="Mammadov A."/>
            <person name="Sharifova S."/>
            <person name="Ojaghi J."/>
            <person name="Eynullazada K."/>
            <person name="Bayramov B."/>
            <person name="Abdulazimova A."/>
            <person name="Shahmuradov I."/>
        </authorList>
    </citation>
    <scope>NUCLEOTIDE SEQUENCE [LARGE SCALE GENOMIC DNA]</scope>
    <source>
        <strain evidence="5">cv. AG2017</strain>
        <tissue evidence="4">Leaf</tissue>
    </source>
</reference>
<dbReference type="PANTHER" id="PTHR48200">
    <property type="entry name" value="PROTEIN, PUTATIVE-RELATED"/>
    <property type="match status" value="1"/>
</dbReference>
<dbReference type="PANTHER" id="PTHR48200:SF1">
    <property type="entry name" value="AMINOTRANSFERASE-LIKE PLANT MOBILE DOMAIN-CONTAINING PROTEIN"/>
    <property type="match status" value="1"/>
</dbReference>
<evidence type="ECO:0000313" key="5">
    <source>
        <dbReference type="Proteomes" id="UP000233551"/>
    </source>
</evidence>
<feature type="compositionally biased region" description="Polar residues" evidence="2">
    <location>
        <begin position="510"/>
        <end position="522"/>
    </location>
</feature>
<feature type="domain" description="DUF7745" evidence="3">
    <location>
        <begin position="131"/>
        <end position="279"/>
    </location>
</feature>
<dbReference type="EMBL" id="PGOL01000331">
    <property type="protein sequence ID" value="PKI72291.1"/>
    <property type="molecule type" value="Genomic_DNA"/>
</dbReference>
<keyword evidence="1" id="KW-0175">Coiled coil</keyword>
<protein>
    <recommendedName>
        <fullName evidence="3">DUF7745 domain-containing protein</fullName>
    </recommendedName>
</protein>
<gene>
    <name evidence="4" type="ORF">CRG98_007314</name>
</gene>
<evidence type="ECO:0000313" key="4">
    <source>
        <dbReference type="EMBL" id="PKI72291.1"/>
    </source>
</evidence>
<organism evidence="4 5">
    <name type="scientific">Punica granatum</name>
    <name type="common">Pomegranate</name>
    <dbReference type="NCBI Taxonomy" id="22663"/>
    <lineage>
        <taxon>Eukaryota</taxon>
        <taxon>Viridiplantae</taxon>
        <taxon>Streptophyta</taxon>
        <taxon>Embryophyta</taxon>
        <taxon>Tracheophyta</taxon>
        <taxon>Spermatophyta</taxon>
        <taxon>Magnoliopsida</taxon>
        <taxon>eudicotyledons</taxon>
        <taxon>Gunneridae</taxon>
        <taxon>Pentapetalae</taxon>
        <taxon>rosids</taxon>
        <taxon>malvids</taxon>
        <taxon>Myrtales</taxon>
        <taxon>Lythraceae</taxon>
        <taxon>Punica</taxon>
    </lineage>
</organism>